<dbReference type="InterPro" id="IPR050593">
    <property type="entry name" value="LovG"/>
</dbReference>
<dbReference type="PANTHER" id="PTHR48070:SF4">
    <property type="entry name" value="ESTERASE ALNB"/>
    <property type="match status" value="1"/>
</dbReference>
<dbReference type="InterPro" id="IPR005645">
    <property type="entry name" value="FSH-like_dom"/>
</dbReference>
<gene>
    <name evidence="3" type="ORF">QQX98_004108</name>
</gene>
<reference evidence="3 4" key="1">
    <citation type="journal article" date="2025" name="Microbiol. Resour. Announc.">
        <title>Draft genome sequences for Neonectria magnoliae and Neonectria punicea, canker pathogens of Liriodendron tulipifera and Acer saccharum in West Virginia.</title>
        <authorList>
            <person name="Petronek H.M."/>
            <person name="Kasson M.T."/>
            <person name="Metheny A.M."/>
            <person name="Stauder C.M."/>
            <person name="Lovett B."/>
            <person name="Lynch S.C."/>
            <person name="Garnas J.R."/>
            <person name="Kasson L.R."/>
            <person name="Stajich J.E."/>
        </authorList>
    </citation>
    <scope>NUCLEOTIDE SEQUENCE [LARGE SCALE GENOMIC DNA]</scope>
    <source>
        <strain evidence="3 4">NRRL 64653</strain>
    </source>
</reference>
<protein>
    <recommendedName>
        <fullName evidence="2">Serine hydrolase domain-containing protein</fullName>
    </recommendedName>
</protein>
<keyword evidence="1" id="KW-0378">Hydrolase</keyword>
<name>A0ABR1HAG1_9HYPO</name>
<evidence type="ECO:0000256" key="1">
    <source>
        <dbReference type="ARBA" id="ARBA00022801"/>
    </source>
</evidence>
<organism evidence="3 4">
    <name type="scientific">Neonectria punicea</name>
    <dbReference type="NCBI Taxonomy" id="979145"/>
    <lineage>
        <taxon>Eukaryota</taxon>
        <taxon>Fungi</taxon>
        <taxon>Dikarya</taxon>
        <taxon>Ascomycota</taxon>
        <taxon>Pezizomycotina</taxon>
        <taxon>Sordariomycetes</taxon>
        <taxon>Hypocreomycetidae</taxon>
        <taxon>Hypocreales</taxon>
        <taxon>Nectriaceae</taxon>
        <taxon>Neonectria</taxon>
    </lineage>
</organism>
<dbReference type="InterPro" id="IPR029058">
    <property type="entry name" value="AB_hydrolase_fold"/>
</dbReference>
<dbReference type="Pfam" id="PF03959">
    <property type="entry name" value="FSH1"/>
    <property type="match status" value="1"/>
</dbReference>
<comment type="caution">
    <text evidence="3">The sequence shown here is derived from an EMBL/GenBank/DDBJ whole genome shotgun (WGS) entry which is preliminary data.</text>
</comment>
<dbReference type="EMBL" id="JAZAVJ010000050">
    <property type="protein sequence ID" value="KAK7418133.1"/>
    <property type="molecule type" value="Genomic_DNA"/>
</dbReference>
<sequence length="282" mass="30855">MKFLCLHGAYGSASNFQVQLGPFIQGVQQVSSSTFKWINGGHGATPPPGFANYFGTPPLFRFMEYDGVEGLDDMLVKIRNFPEGMTPEDAIRRLLGEEEMFTGDAVRGALDRLLEIIDADPEIDACCYAPLITSTCSGILGYSEGATTAATLVLEERRRFEQDGTPRRIKCAVFFAGWPPVRLHEDNRVQCLLADECEDMIDVPTCHIVGCNDPYIQGAMALYSMCSEDVALLFDHGKGHTVPRDQRTVQELATAICDTVAKAENPCRDIGLVGEGCINTTS</sequence>
<evidence type="ECO:0000313" key="4">
    <source>
        <dbReference type="Proteomes" id="UP001498476"/>
    </source>
</evidence>
<feature type="domain" description="Serine hydrolase" evidence="2">
    <location>
        <begin position="2"/>
        <end position="251"/>
    </location>
</feature>
<proteinExistence type="predicted"/>
<evidence type="ECO:0000313" key="3">
    <source>
        <dbReference type="EMBL" id="KAK7418133.1"/>
    </source>
</evidence>
<evidence type="ECO:0000259" key="2">
    <source>
        <dbReference type="Pfam" id="PF03959"/>
    </source>
</evidence>
<dbReference type="Gene3D" id="3.40.50.1820">
    <property type="entry name" value="alpha/beta hydrolase"/>
    <property type="match status" value="1"/>
</dbReference>
<dbReference type="Proteomes" id="UP001498476">
    <property type="component" value="Unassembled WGS sequence"/>
</dbReference>
<accession>A0ABR1HAG1</accession>
<keyword evidence="4" id="KW-1185">Reference proteome</keyword>
<dbReference type="PANTHER" id="PTHR48070">
    <property type="entry name" value="ESTERASE OVCA2"/>
    <property type="match status" value="1"/>
</dbReference>
<dbReference type="SUPFAM" id="SSF53474">
    <property type="entry name" value="alpha/beta-Hydrolases"/>
    <property type="match status" value="1"/>
</dbReference>